<comment type="similarity">
    <text evidence="3">Belongs to the peroxidase family. Ascorbate peroxidase subfamily.</text>
</comment>
<dbReference type="FunFam" id="1.10.520.10:FF:000008">
    <property type="entry name" value="Peroxidase"/>
    <property type="match status" value="1"/>
</dbReference>
<dbReference type="SUPFAM" id="SSF48113">
    <property type="entry name" value="Heme-dependent peroxidases"/>
    <property type="match status" value="1"/>
</dbReference>
<dbReference type="InterPro" id="IPR033905">
    <property type="entry name" value="Secretory_peroxidase"/>
</dbReference>
<comment type="function">
    <text evidence="2">Removal of H(2)O(2), oxidation of toxic reductants, biosynthesis and degradation of lignin, suberization, auxin catabolism, response to environmental stresses such as wounding, pathogen attack and oxidative stress. These functions might be dependent on each isozyme/isoform in each plant tissue.</text>
</comment>
<dbReference type="GO" id="GO:0006979">
    <property type="term" value="P:response to oxidative stress"/>
    <property type="evidence" value="ECO:0007669"/>
    <property type="project" value="InterPro"/>
</dbReference>
<feature type="binding site" evidence="17">
    <location>
        <position position="85"/>
    </location>
    <ligand>
        <name>Ca(2+)</name>
        <dbReference type="ChEBI" id="CHEBI:29108"/>
        <label>1</label>
    </ligand>
</feature>
<evidence type="ECO:0000313" key="23">
    <source>
        <dbReference type="EMBL" id="KAI5071346.1"/>
    </source>
</evidence>
<dbReference type="AlphaFoldDB" id="A0A9D4UP12"/>
<keyword evidence="13 19" id="KW-1015">Disulfide bond</keyword>
<comment type="catalytic activity">
    <reaction evidence="1">
        <text>2 a phenolic donor + H2O2 = 2 a phenolic radical donor + 2 H2O</text>
        <dbReference type="Rhea" id="RHEA:56136"/>
        <dbReference type="ChEBI" id="CHEBI:15377"/>
        <dbReference type="ChEBI" id="CHEBI:16240"/>
        <dbReference type="ChEBI" id="CHEBI:139520"/>
        <dbReference type="ChEBI" id="CHEBI:139521"/>
        <dbReference type="EC" id="1.11.1.7"/>
    </reaction>
</comment>
<feature type="binding site" evidence="17">
    <location>
        <position position="263"/>
    </location>
    <ligand>
        <name>Ca(2+)</name>
        <dbReference type="ChEBI" id="CHEBI:29108"/>
        <label>2</label>
    </ligand>
</feature>
<keyword evidence="14" id="KW-0376">Hydrogen peroxide</keyword>
<feature type="compositionally biased region" description="Pro residues" evidence="20">
    <location>
        <begin position="489"/>
        <end position="501"/>
    </location>
</feature>
<keyword evidence="8 17" id="KW-0479">Metal-binding</keyword>
<dbReference type="Proteomes" id="UP000886520">
    <property type="component" value="Chromosome 13"/>
</dbReference>
<evidence type="ECO:0000256" key="14">
    <source>
        <dbReference type="ARBA" id="ARBA00023324"/>
    </source>
</evidence>
<dbReference type="Gene3D" id="1.10.520.10">
    <property type="match status" value="1"/>
</dbReference>
<feature type="compositionally biased region" description="Low complexity" evidence="20">
    <location>
        <begin position="399"/>
        <end position="415"/>
    </location>
</feature>
<keyword evidence="9 21" id="KW-0732">Signal</keyword>
<evidence type="ECO:0000256" key="1">
    <source>
        <dbReference type="ARBA" id="ARBA00000189"/>
    </source>
</evidence>
<evidence type="ECO:0000256" key="6">
    <source>
        <dbReference type="ARBA" id="ARBA00022559"/>
    </source>
</evidence>
<dbReference type="FunFam" id="1.10.420.10:FF:000007">
    <property type="entry name" value="Peroxidase"/>
    <property type="match status" value="1"/>
</dbReference>
<dbReference type="Gene3D" id="1.10.420.10">
    <property type="entry name" value="Peroxidase, domain 2"/>
    <property type="match status" value="1"/>
</dbReference>
<dbReference type="GO" id="GO:0140825">
    <property type="term" value="F:lactoperoxidase activity"/>
    <property type="evidence" value="ECO:0007669"/>
    <property type="project" value="UniProtKB-EC"/>
</dbReference>
<feature type="site" description="Transition state stabilizer" evidence="18">
    <location>
        <position position="75"/>
    </location>
</feature>
<accession>A0A9D4UP12</accession>
<evidence type="ECO:0000256" key="9">
    <source>
        <dbReference type="ARBA" id="ARBA00022729"/>
    </source>
</evidence>
<evidence type="ECO:0000256" key="3">
    <source>
        <dbReference type="ARBA" id="ARBA00006873"/>
    </source>
</evidence>
<gene>
    <name evidence="23" type="ORF">GOP47_0013597</name>
</gene>
<dbReference type="InterPro" id="IPR019793">
    <property type="entry name" value="Peroxidases_heam-ligand_BS"/>
</dbReference>
<keyword evidence="11" id="KW-0560">Oxidoreductase</keyword>
<dbReference type="PANTHER" id="PTHR31517">
    <property type="match status" value="1"/>
</dbReference>
<evidence type="ECO:0000256" key="16">
    <source>
        <dbReference type="PIRSR" id="PIRSR600823-2"/>
    </source>
</evidence>
<keyword evidence="10 17" id="KW-0106">Calcium</keyword>
<evidence type="ECO:0000313" key="24">
    <source>
        <dbReference type="Proteomes" id="UP000886520"/>
    </source>
</evidence>
<keyword evidence="12 17" id="KW-0408">Iron</keyword>
<sequence>MALFYGIVLQLLLLYACTLCNCALVAPPPLPGRGTAAELQVGFYSRTCPRAEDIVRTQVQKRFLLDPSITPALLRMLFHDSFVRGTDASILLNSKPGHEAEKEALPNLTIRGFDLIDEAKDAVEAACPGVVSCADILVLAVRDSVALAGGPKYAVPTGRLDGKVSIKEEALSLPSPAFPVEQSQESFRQKGLDLEDMVALLGAHTVGVALCGFFNDRLFNFRGTGMADPTMNPQLVTRLSTICPNPFFTESNADPPIDLDQSTPALFDTAYYTQILAGNGILQIDQAITADPTTLGFVNSFTSASTFFPAFVKSIIKMGNVDVITADTTHGEIRLKCNVSNSRAAARAPVPATKPGPAPGTKRGPAPGTKPGPATKPGPGPATKPGPGPATKPGPVTAPVPGTKPGSAAPKPAAPVTGRPAPVTKPSPAGQGKPSPVGHVSKPPARAKPTPVSKRPATAKPPAGSKPRKPPPRQVAPVTMPAPRGRSPVPKPPFGPPPVTPAAPGHGRKPPVGHVSRPSPPQAGHVGASQL</sequence>
<feature type="binding site" evidence="17">
    <location>
        <position position="101"/>
    </location>
    <ligand>
        <name>Ca(2+)</name>
        <dbReference type="ChEBI" id="CHEBI:29108"/>
        <label>1</label>
    </ligand>
</feature>
<comment type="caution">
    <text evidence="23">The sequence shown here is derived from an EMBL/GenBank/DDBJ whole genome shotgun (WGS) entry which is preliminary data.</text>
</comment>
<dbReference type="GO" id="GO:0046872">
    <property type="term" value="F:metal ion binding"/>
    <property type="evidence" value="ECO:0007669"/>
    <property type="project" value="UniProtKB-KW"/>
</dbReference>
<feature type="chain" id="PRO_5039293833" description="peroxidase" evidence="21">
    <location>
        <begin position="23"/>
        <end position="531"/>
    </location>
</feature>
<dbReference type="InterPro" id="IPR002016">
    <property type="entry name" value="Haem_peroxidase"/>
</dbReference>
<feature type="compositionally biased region" description="Pro residues" evidence="20">
    <location>
        <begin position="368"/>
        <end position="398"/>
    </location>
</feature>
<dbReference type="InterPro" id="IPR019794">
    <property type="entry name" value="Peroxidases_AS"/>
</dbReference>
<evidence type="ECO:0000256" key="18">
    <source>
        <dbReference type="PIRSR" id="PIRSR600823-4"/>
    </source>
</evidence>
<proteinExistence type="inferred from homology"/>
<dbReference type="PROSITE" id="PS50873">
    <property type="entry name" value="PEROXIDASE_4"/>
    <property type="match status" value="1"/>
</dbReference>
<evidence type="ECO:0000256" key="20">
    <source>
        <dbReference type="SAM" id="MobiDB-lite"/>
    </source>
</evidence>
<evidence type="ECO:0000256" key="8">
    <source>
        <dbReference type="ARBA" id="ARBA00022723"/>
    </source>
</evidence>
<evidence type="ECO:0000256" key="10">
    <source>
        <dbReference type="ARBA" id="ARBA00022837"/>
    </source>
</evidence>
<dbReference type="EMBL" id="JABFUD020000013">
    <property type="protein sequence ID" value="KAI5071346.1"/>
    <property type="molecule type" value="Genomic_DNA"/>
</dbReference>
<dbReference type="EC" id="1.11.1.7" evidence="4"/>
<feature type="disulfide bond" evidence="19">
    <location>
        <begin position="211"/>
        <end position="243"/>
    </location>
</feature>
<dbReference type="GO" id="GO:0042744">
    <property type="term" value="P:hydrogen peroxide catabolic process"/>
    <property type="evidence" value="ECO:0007669"/>
    <property type="project" value="UniProtKB-KW"/>
</dbReference>
<feature type="binding site" description="axial binding residue" evidence="17">
    <location>
        <position position="204"/>
    </location>
    <ligand>
        <name>heme b</name>
        <dbReference type="ChEBI" id="CHEBI:60344"/>
    </ligand>
    <ligandPart>
        <name>Fe</name>
        <dbReference type="ChEBI" id="CHEBI:18248"/>
    </ligandPart>
</feature>
<feature type="signal peptide" evidence="21">
    <location>
        <begin position="1"/>
        <end position="22"/>
    </location>
</feature>
<keyword evidence="24" id="KW-1185">Reference proteome</keyword>
<feature type="binding site" evidence="17">
    <location>
        <position position="205"/>
    </location>
    <ligand>
        <name>Ca(2+)</name>
        <dbReference type="ChEBI" id="CHEBI:29108"/>
        <label>2</label>
    </ligand>
</feature>
<feature type="active site" description="Proton acceptor" evidence="15">
    <location>
        <position position="79"/>
    </location>
</feature>
<protein>
    <recommendedName>
        <fullName evidence="4">peroxidase</fullName>
        <ecNumber evidence="4">1.11.1.7</ecNumber>
    </recommendedName>
</protein>
<reference evidence="23" key="1">
    <citation type="submission" date="2021-01" db="EMBL/GenBank/DDBJ databases">
        <title>Adiantum capillus-veneris genome.</title>
        <authorList>
            <person name="Fang Y."/>
            <person name="Liao Q."/>
        </authorList>
    </citation>
    <scope>NUCLEOTIDE SEQUENCE</scope>
    <source>
        <strain evidence="23">H3</strain>
        <tissue evidence="23">Leaf</tissue>
    </source>
</reference>
<dbReference type="PROSITE" id="PS00435">
    <property type="entry name" value="PEROXIDASE_1"/>
    <property type="match status" value="1"/>
</dbReference>
<dbReference type="InterPro" id="IPR010255">
    <property type="entry name" value="Haem_peroxidase_sf"/>
</dbReference>
<feature type="disulfide bond" evidence="19">
    <location>
        <begin position="48"/>
        <end position="127"/>
    </location>
</feature>
<evidence type="ECO:0000256" key="2">
    <source>
        <dbReference type="ARBA" id="ARBA00002322"/>
    </source>
</evidence>
<feature type="binding site" evidence="17">
    <location>
        <position position="268"/>
    </location>
    <ligand>
        <name>Ca(2+)</name>
        <dbReference type="ChEBI" id="CHEBI:29108"/>
        <label>2</label>
    </ligand>
</feature>
<evidence type="ECO:0000256" key="21">
    <source>
        <dbReference type="SAM" id="SignalP"/>
    </source>
</evidence>
<feature type="binding site" evidence="17">
    <location>
        <position position="89"/>
    </location>
    <ligand>
        <name>Ca(2+)</name>
        <dbReference type="ChEBI" id="CHEBI:29108"/>
        <label>1</label>
    </ligand>
</feature>
<keyword evidence="7" id="KW-0349">Heme</keyword>
<feature type="disulfide bond" evidence="19">
    <location>
        <begin position="133"/>
        <end position="337"/>
    </location>
</feature>
<dbReference type="CDD" id="cd00693">
    <property type="entry name" value="secretory_peroxidase"/>
    <property type="match status" value="1"/>
</dbReference>
<name>A0A9D4UP12_ADICA</name>
<evidence type="ECO:0000256" key="17">
    <source>
        <dbReference type="PIRSR" id="PIRSR600823-3"/>
    </source>
</evidence>
<evidence type="ECO:0000256" key="11">
    <source>
        <dbReference type="ARBA" id="ARBA00023002"/>
    </source>
</evidence>
<evidence type="ECO:0000256" key="4">
    <source>
        <dbReference type="ARBA" id="ARBA00012313"/>
    </source>
</evidence>
<dbReference type="PRINTS" id="PR00458">
    <property type="entry name" value="PEROXIDASE"/>
</dbReference>
<dbReference type="PROSITE" id="PS00436">
    <property type="entry name" value="PEROXIDASE_2"/>
    <property type="match status" value="1"/>
</dbReference>
<dbReference type="PANTHER" id="PTHR31517:SF59">
    <property type="entry name" value="PEROXIDASE"/>
    <property type="match status" value="1"/>
</dbReference>
<feature type="binding site" evidence="17">
    <location>
        <position position="260"/>
    </location>
    <ligand>
        <name>Ca(2+)</name>
        <dbReference type="ChEBI" id="CHEBI:29108"/>
        <label>2</label>
    </ligand>
</feature>
<evidence type="ECO:0000256" key="13">
    <source>
        <dbReference type="ARBA" id="ARBA00023157"/>
    </source>
</evidence>
<keyword evidence="5" id="KW-0964">Secreted</keyword>
<organism evidence="23 24">
    <name type="scientific">Adiantum capillus-veneris</name>
    <name type="common">Maidenhair fern</name>
    <dbReference type="NCBI Taxonomy" id="13818"/>
    <lineage>
        <taxon>Eukaryota</taxon>
        <taxon>Viridiplantae</taxon>
        <taxon>Streptophyta</taxon>
        <taxon>Embryophyta</taxon>
        <taxon>Tracheophyta</taxon>
        <taxon>Polypodiopsida</taxon>
        <taxon>Polypodiidae</taxon>
        <taxon>Polypodiales</taxon>
        <taxon>Pteridineae</taxon>
        <taxon>Pteridaceae</taxon>
        <taxon>Vittarioideae</taxon>
        <taxon>Adiantum</taxon>
    </lineage>
</organism>
<feature type="binding site" evidence="17">
    <location>
        <position position="80"/>
    </location>
    <ligand>
        <name>Ca(2+)</name>
        <dbReference type="ChEBI" id="CHEBI:29108"/>
        <label>1</label>
    </ligand>
</feature>
<comment type="cofactor">
    <cofactor evidence="17">
        <name>heme b</name>
        <dbReference type="ChEBI" id="CHEBI:60344"/>
    </cofactor>
    <text evidence="17">Binds 1 heme b (iron(II)-protoporphyrin IX) group per subunit.</text>
</comment>
<dbReference type="GO" id="GO:0020037">
    <property type="term" value="F:heme binding"/>
    <property type="evidence" value="ECO:0007669"/>
    <property type="project" value="InterPro"/>
</dbReference>
<dbReference type="OrthoDB" id="2113341at2759"/>
<feature type="domain" description="Plant heme peroxidase family profile" evidence="22">
    <location>
        <begin position="38"/>
        <end position="341"/>
    </location>
</feature>
<evidence type="ECO:0000256" key="12">
    <source>
        <dbReference type="ARBA" id="ARBA00023004"/>
    </source>
</evidence>
<evidence type="ECO:0000259" key="22">
    <source>
        <dbReference type="PROSITE" id="PS50873"/>
    </source>
</evidence>
<evidence type="ECO:0000256" key="5">
    <source>
        <dbReference type="ARBA" id="ARBA00022525"/>
    </source>
</evidence>
<keyword evidence="6" id="KW-0575">Peroxidase</keyword>
<feature type="region of interest" description="Disordered" evidence="20">
    <location>
        <begin position="341"/>
        <end position="531"/>
    </location>
</feature>
<feature type="binding site" evidence="17">
    <location>
        <position position="87"/>
    </location>
    <ligand>
        <name>Ca(2+)</name>
        <dbReference type="ChEBI" id="CHEBI:29108"/>
        <label>1</label>
    </ligand>
</feature>
<evidence type="ECO:0000256" key="7">
    <source>
        <dbReference type="ARBA" id="ARBA00022617"/>
    </source>
</evidence>
<dbReference type="Pfam" id="PF00141">
    <property type="entry name" value="peroxidase"/>
    <property type="match status" value="1"/>
</dbReference>
<feature type="binding site" evidence="16">
    <location>
        <position position="174"/>
    </location>
    <ligand>
        <name>substrate</name>
    </ligand>
</feature>
<dbReference type="PRINTS" id="PR00461">
    <property type="entry name" value="PLPEROXIDASE"/>
</dbReference>
<feature type="binding site" evidence="17">
    <location>
        <position position="83"/>
    </location>
    <ligand>
        <name>Ca(2+)</name>
        <dbReference type="ChEBI" id="CHEBI:29108"/>
        <label>1</label>
    </ligand>
</feature>
<evidence type="ECO:0000256" key="19">
    <source>
        <dbReference type="PIRSR" id="PIRSR600823-5"/>
    </source>
</evidence>
<dbReference type="InterPro" id="IPR000823">
    <property type="entry name" value="Peroxidase_pln"/>
</dbReference>
<evidence type="ECO:0000256" key="15">
    <source>
        <dbReference type="PIRSR" id="PIRSR600823-1"/>
    </source>
</evidence>
<comment type="cofactor">
    <cofactor evidence="17">
        <name>Ca(2+)</name>
        <dbReference type="ChEBI" id="CHEBI:29108"/>
    </cofactor>
    <text evidence="17">Binds 2 calcium ions per subunit.</text>
</comment>